<sequence>MSGDKTRALFGAKSGAAAEKGIGLYAPIKRGLCWSLFPSERCDPESLYK</sequence>
<protein>
    <submittedName>
        <fullName evidence="1">Uncharacterized protein</fullName>
    </submittedName>
</protein>
<keyword evidence="2" id="KW-1185">Reference proteome</keyword>
<comment type="caution">
    <text evidence="1">The sequence shown here is derived from an EMBL/GenBank/DDBJ whole genome shotgun (WGS) entry which is preliminary data.</text>
</comment>
<evidence type="ECO:0000313" key="1">
    <source>
        <dbReference type="EMBL" id="PSR71231.1"/>
    </source>
</evidence>
<organism evidence="1 2">
    <name type="scientific">Hermanssonia centrifuga</name>
    <dbReference type="NCBI Taxonomy" id="98765"/>
    <lineage>
        <taxon>Eukaryota</taxon>
        <taxon>Fungi</taxon>
        <taxon>Dikarya</taxon>
        <taxon>Basidiomycota</taxon>
        <taxon>Agaricomycotina</taxon>
        <taxon>Agaricomycetes</taxon>
        <taxon>Polyporales</taxon>
        <taxon>Meruliaceae</taxon>
        <taxon>Hermanssonia</taxon>
    </lineage>
</organism>
<accession>A0A2R6NFY2</accession>
<name>A0A2R6NFY2_9APHY</name>
<dbReference type="Proteomes" id="UP000186601">
    <property type="component" value="Unassembled WGS sequence"/>
</dbReference>
<gene>
    <name evidence="1" type="ORF">PHLCEN_2v12885</name>
</gene>
<evidence type="ECO:0000313" key="2">
    <source>
        <dbReference type="Proteomes" id="UP000186601"/>
    </source>
</evidence>
<dbReference type="AlphaFoldDB" id="A0A2R6NFY2"/>
<reference evidence="1 2" key="1">
    <citation type="submission" date="2018-02" db="EMBL/GenBank/DDBJ databases">
        <title>Genome sequence of the basidiomycete white-rot fungus Phlebia centrifuga.</title>
        <authorList>
            <person name="Granchi Z."/>
            <person name="Peng M."/>
            <person name="de Vries R.P."/>
            <person name="Hilden K."/>
            <person name="Makela M.R."/>
            <person name="Grigoriev I."/>
            <person name="Riley R."/>
        </authorList>
    </citation>
    <scope>NUCLEOTIDE SEQUENCE [LARGE SCALE GENOMIC DNA]</scope>
    <source>
        <strain evidence="1 2">FBCC195</strain>
    </source>
</reference>
<proteinExistence type="predicted"/>
<dbReference type="EMBL" id="MLYV02001290">
    <property type="protein sequence ID" value="PSR71231.1"/>
    <property type="molecule type" value="Genomic_DNA"/>
</dbReference>